<protein>
    <submittedName>
        <fullName evidence="2">AraC family transcriptional regulator</fullName>
    </submittedName>
</protein>
<evidence type="ECO:0000313" key="2">
    <source>
        <dbReference type="EMBL" id="PCI78289.1"/>
    </source>
</evidence>
<dbReference type="InterPro" id="IPR053182">
    <property type="entry name" value="YobU-like_regulator"/>
</dbReference>
<evidence type="ECO:0000313" key="3">
    <source>
        <dbReference type="Proteomes" id="UP000218775"/>
    </source>
</evidence>
<dbReference type="PANTHER" id="PTHR36444">
    <property type="entry name" value="TRANSCRIPTIONAL REGULATOR PROTEIN YOBU-RELATED"/>
    <property type="match status" value="1"/>
</dbReference>
<dbReference type="Pfam" id="PF14526">
    <property type="entry name" value="Cass2"/>
    <property type="match status" value="1"/>
</dbReference>
<dbReference type="InterPro" id="IPR010499">
    <property type="entry name" value="AraC_E-bd"/>
</dbReference>
<dbReference type="PANTHER" id="PTHR36444:SF2">
    <property type="entry name" value="TRANSCRIPTIONAL REGULATOR PROTEIN YOBU-RELATED"/>
    <property type="match status" value="1"/>
</dbReference>
<dbReference type="AlphaFoldDB" id="A0A2A4X839"/>
<proteinExistence type="predicted"/>
<comment type="caution">
    <text evidence="2">The sequence shown here is derived from an EMBL/GenBank/DDBJ whole genome shotgun (WGS) entry which is preliminary data.</text>
</comment>
<reference evidence="3" key="1">
    <citation type="submission" date="2017-08" db="EMBL/GenBank/DDBJ databases">
        <title>A dynamic microbial community with high functional redundancy inhabits the cold, oxic subseafloor aquifer.</title>
        <authorList>
            <person name="Tully B.J."/>
            <person name="Wheat C.G."/>
            <person name="Glazer B.T."/>
            <person name="Huber J.A."/>
        </authorList>
    </citation>
    <scope>NUCLEOTIDE SEQUENCE [LARGE SCALE GENOMIC DNA]</scope>
</reference>
<dbReference type="Proteomes" id="UP000218775">
    <property type="component" value="Unassembled WGS sequence"/>
</dbReference>
<dbReference type="Gene3D" id="3.20.80.10">
    <property type="entry name" value="Regulatory factor, effector binding domain"/>
    <property type="match status" value="1"/>
</dbReference>
<dbReference type="EMBL" id="NVUK01000007">
    <property type="protein sequence ID" value="PCI78289.1"/>
    <property type="molecule type" value="Genomic_DNA"/>
</dbReference>
<gene>
    <name evidence="2" type="ORF">COB21_01300</name>
</gene>
<dbReference type="InterPro" id="IPR011256">
    <property type="entry name" value="Reg_factor_effector_dom_sf"/>
</dbReference>
<evidence type="ECO:0000259" key="1">
    <source>
        <dbReference type="SMART" id="SM00871"/>
    </source>
</evidence>
<dbReference type="SUPFAM" id="SSF55136">
    <property type="entry name" value="Probable bacterial effector-binding domain"/>
    <property type="match status" value="1"/>
</dbReference>
<organism evidence="2 3">
    <name type="scientific">Aerophobetes bacterium</name>
    <dbReference type="NCBI Taxonomy" id="2030807"/>
    <lineage>
        <taxon>Bacteria</taxon>
        <taxon>Candidatus Aerophobota</taxon>
    </lineage>
</organism>
<sequence length="164" mass="18732">MECEKKELECKILALQPKKIVGLEIRTTNENNQSAKDIGDLWTRFYQEGTHEKISNKVSQTVYAIYTKYESDHTKPFSFIIGCEVKEKPSNLPEGCSFCETKNSSYAHLPLEGNFPESLFTTWKNVWCANNFDRAFTTDIEAYDESFDIRSGSSQGATLYIAIK</sequence>
<dbReference type="SMART" id="SM00871">
    <property type="entry name" value="AraC_E_bind"/>
    <property type="match status" value="1"/>
</dbReference>
<dbReference type="InterPro" id="IPR029441">
    <property type="entry name" value="Cass2"/>
</dbReference>
<name>A0A2A4X839_UNCAE</name>
<accession>A0A2A4X839</accession>
<feature type="domain" description="AraC effector-binding" evidence="1">
    <location>
        <begin position="8"/>
        <end position="164"/>
    </location>
</feature>